<reference evidence="1 2" key="1">
    <citation type="submission" date="2022-03" db="EMBL/GenBank/DDBJ databases">
        <title>Parabacteroides sp. nov. isolated from swine feces.</title>
        <authorList>
            <person name="Bak J.E."/>
        </authorList>
    </citation>
    <scope>NUCLEOTIDE SEQUENCE [LARGE SCALE GENOMIC DNA]</scope>
    <source>
        <strain evidence="1 2">AGMB00274</strain>
    </source>
</reference>
<dbReference type="Proteomes" id="UP001165444">
    <property type="component" value="Unassembled WGS sequence"/>
</dbReference>
<keyword evidence="2" id="KW-1185">Reference proteome</keyword>
<protein>
    <submittedName>
        <fullName evidence="1">RES domain-containing protein</fullName>
    </submittedName>
</protein>
<evidence type="ECO:0000313" key="2">
    <source>
        <dbReference type="Proteomes" id="UP001165444"/>
    </source>
</evidence>
<dbReference type="RefSeq" id="WP_243323287.1">
    <property type="nucleotide sequence ID" value="NZ_JAKZMM010000004.1"/>
</dbReference>
<gene>
    <name evidence="1" type="ORF">MUN53_02585</name>
</gene>
<evidence type="ECO:0000313" key="1">
    <source>
        <dbReference type="EMBL" id="MCJ2379505.1"/>
    </source>
</evidence>
<accession>A0ABT0BY03</accession>
<name>A0ABT0BY03_9BACT</name>
<proteinExistence type="predicted"/>
<comment type="caution">
    <text evidence="1">The sequence shown here is derived from an EMBL/GenBank/DDBJ whole genome shotgun (WGS) entry which is preliminary data.</text>
</comment>
<sequence>MSKELTEEEIFEIENTRPHVVILGAGATIATIPNGDKHGNPCSVMHGFVKNLGLESILANVELCTKSENIEDIYSELYERGDECKDVREQLEDAIFEYFSKLQLPDDITIYDKIVLALTNKDIIATFNWDPLLIQAYNRARKLTDNLPMLTFLHGNVAAGYCDKCGNFGALQRGKCDNCGNTYKRSPLLYPVKHKDYNSNPFIKQEWVNLTTQLSRAKLITIFGYSAPKTDVEAAQMLKEAFEKYLSAQRFNHIDIIERPNFDHDELSNTWREFINDSNCYYEIHESFYDSYLANSPRRTVECLYKRNMTGWWGDSKIKFNKEDTWDSVCENLMPLWAEEKSGKKVLEVNPITPQDLMNVLTKLDKDSKVMSPDDFYAKYESGDFKCGFRTPVPLEGQDFYRSRMAKKIGANEDLTSPATFSYVPLDRPDLVSRGRMNKEGQSMFYASLYPDTNFREICHDIKAGDEVYLAKWRMKSDASIMVFPVYLPENIDTNVDLSTYMGINNPVFAEGAMGDYFRKLSDLFTRTEEDENQRYLCSSFLANYILKQHGSVRFGNQEFDFKFEGIIYPSARKGAGEIRFSNIVMPPEIADSSLELVYVIKGRLKDDLSSVSSESIGFCTENKVDWYGLKSFTEDMVFSNIILVDNTDHYVEIDNHLCTDSDGKPISTSRLQAFIQARLSESILESVTENELFRNSFSYSKIQSKDDLNKSLHLICFWPVEGWKVDNTIDIKLIQFEIEVKQECSAYNE</sequence>
<dbReference type="EMBL" id="JAKZMM010000004">
    <property type="protein sequence ID" value="MCJ2379505.1"/>
    <property type="molecule type" value="Genomic_DNA"/>
</dbReference>
<organism evidence="1 2">
    <name type="scientific">Parabacteroides faecalis</name>
    <dbReference type="NCBI Taxonomy" id="2924040"/>
    <lineage>
        <taxon>Bacteria</taxon>
        <taxon>Pseudomonadati</taxon>
        <taxon>Bacteroidota</taxon>
        <taxon>Bacteroidia</taxon>
        <taxon>Bacteroidales</taxon>
        <taxon>Tannerellaceae</taxon>
        <taxon>Parabacteroides</taxon>
    </lineage>
</organism>